<accession>A0A849HTI7</accession>
<evidence type="ECO:0000256" key="1">
    <source>
        <dbReference type="SAM" id="Phobius"/>
    </source>
</evidence>
<protein>
    <submittedName>
        <fullName evidence="2">Uncharacterized protein</fullName>
    </submittedName>
</protein>
<dbReference type="Proteomes" id="UP000588586">
    <property type="component" value="Unassembled WGS sequence"/>
</dbReference>
<feature type="transmembrane region" description="Helical" evidence="1">
    <location>
        <begin position="44"/>
        <end position="64"/>
    </location>
</feature>
<dbReference type="AlphaFoldDB" id="A0A849HTI7"/>
<keyword evidence="1" id="KW-0472">Membrane</keyword>
<organism evidence="2 3">
    <name type="scientific">Knoellia koreensis</name>
    <dbReference type="NCBI Taxonomy" id="2730921"/>
    <lineage>
        <taxon>Bacteria</taxon>
        <taxon>Bacillati</taxon>
        <taxon>Actinomycetota</taxon>
        <taxon>Actinomycetes</taxon>
        <taxon>Micrococcales</taxon>
        <taxon>Intrasporangiaceae</taxon>
        <taxon>Knoellia</taxon>
    </lineage>
</organism>
<reference evidence="2 3" key="1">
    <citation type="submission" date="2020-04" db="EMBL/GenBank/DDBJ databases">
        <title>Knoellia sp. isolate from air conditioner.</title>
        <authorList>
            <person name="Chea S."/>
            <person name="Kim D.-U."/>
        </authorList>
    </citation>
    <scope>NUCLEOTIDE SEQUENCE [LARGE SCALE GENOMIC DNA]</scope>
    <source>
        <strain evidence="2 3">DB2414S</strain>
    </source>
</reference>
<keyword evidence="3" id="KW-1185">Reference proteome</keyword>
<evidence type="ECO:0000313" key="3">
    <source>
        <dbReference type="Proteomes" id="UP000588586"/>
    </source>
</evidence>
<proteinExistence type="predicted"/>
<dbReference type="RefSeq" id="WP_171245021.1">
    <property type="nucleotide sequence ID" value="NZ_JABEPQ010000005.1"/>
</dbReference>
<keyword evidence="1" id="KW-1133">Transmembrane helix</keyword>
<sequence length="414" mass="42639">MAMETMERVPDGLREAYAADLGDAPYTTDDVVAGGRARVRRRRVGAAGVAAAVAALAVGAVNLAPLGGDRADVTPPAATSGTTASAAAYPGCVDRPTSCLDVVAAWSRAVAGSTARVQRQDAAGYEAGTVVLAQTVSSIRQRQDVYLSVVIAPTDLTAEGQVRGPEGPTKLMIDGFGEPVDRLVRVGGGNRVETWSVAPVKGGHPAVEVALNVANQGPAGSVYDEASSDVSAPGWWTEDAVANLLNRLLGPAVVHTDVAVGTPTRTASTTPTGDCSRDPESCRAAFRVWTDTYHLNIGNYGTTTDASSGPGARLFTGTPVDNQVDPPPGIEMLVGGTDPGPQPGETRTTVAGLPAWTSTRDTDVGVRTSLRFDAVDGKRGSVELSVLRPKSGPTPEALSDAAVTDLLRLVYGRS</sequence>
<evidence type="ECO:0000313" key="2">
    <source>
        <dbReference type="EMBL" id="NNM47897.1"/>
    </source>
</evidence>
<name>A0A849HTI7_9MICO</name>
<comment type="caution">
    <text evidence="2">The sequence shown here is derived from an EMBL/GenBank/DDBJ whole genome shotgun (WGS) entry which is preliminary data.</text>
</comment>
<keyword evidence="1" id="KW-0812">Transmembrane</keyword>
<dbReference type="EMBL" id="JABEPQ010000005">
    <property type="protein sequence ID" value="NNM47897.1"/>
    <property type="molecule type" value="Genomic_DNA"/>
</dbReference>
<gene>
    <name evidence="2" type="ORF">HJG52_18075</name>
</gene>